<evidence type="ECO:0000256" key="8">
    <source>
        <dbReference type="ARBA" id="ARBA00023175"/>
    </source>
</evidence>
<comment type="subcellular location">
    <subcellularLocation>
        <location evidence="1">Cytoplasm</location>
        <location evidence="1">Myofibril</location>
    </subcellularLocation>
</comment>
<dbReference type="EMBL" id="KQ418961">
    <property type="protein sequence ID" value="KOF85170.1"/>
    <property type="molecule type" value="Genomic_DNA"/>
</dbReference>
<name>A0A0L8H8U2_OCTBM</name>
<organism evidence="12">
    <name type="scientific">Octopus bimaculoides</name>
    <name type="common">California two-spotted octopus</name>
    <dbReference type="NCBI Taxonomy" id="37653"/>
    <lineage>
        <taxon>Eukaryota</taxon>
        <taxon>Metazoa</taxon>
        <taxon>Spiralia</taxon>
        <taxon>Lophotrochozoa</taxon>
        <taxon>Mollusca</taxon>
        <taxon>Cephalopoda</taxon>
        <taxon>Coleoidea</taxon>
        <taxon>Octopodiformes</taxon>
        <taxon>Octopoda</taxon>
        <taxon>Incirrata</taxon>
        <taxon>Octopodidae</taxon>
        <taxon>Octopus</taxon>
    </lineage>
</organism>
<dbReference type="AlphaFoldDB" id="A0A0L8H8U2"/>
<dbReference type="OrthoDB" id="312459at2759"/>
<protein>
    <recommendedName>
        <fullName evidence="3">Paramyosin</fullName>
    </recommendedName>
</protein>
<feature type="region of interest" description="Disordered" evidence="10">
    <location>
        <begin position="165"/>
        <end position="212"/>
    </location>
</feature>
<reference evidence="12" key="1">
    <citation type="submission" date="2015-07" db="EMBL/GenBank/DDBJ databases">
        <title>MeaNS - Measles Nucleotide Surveillance Program.</title>
        <authorList>
            <person name="Tran T."/>
            <person name="Druce J."/>
        </authorList>
    </citation>
    <scope>NUCLEOTIDE SEQUENCE</scope>
    <source>
        <strain evidence="12">UCB-OBI-ISO-001</strain>
        <tissue evidence="12">Gonad</tissue>
    </source>
</reference>
<dbReference type="SUPFAM" id="SSF57997">
    <property type="entry name" value="Tropomyosin"/>
    <property type="match status" value="1"/>
</dbReference>
<dbReference type="InterPro" id="IPR014751">
    <property type="entry name" value="XRCC4-like_C"/>
</dbReference>
<keyword evidence="4" id="KW-0787">Thick filament</keyword>
<dbReference type="PANTHER" id="PTHR46349:SF6">
    <property type="entry name" value="MYOSIN-6-LIKE"/>
    <property type="match status" value="1"/>
</dbReference>
<keyword evidence="5" id="KW-0963">Cytoplasm</keyword>
<accession>A0A0L8H8U2</accession>
<dbReference type="Gene3D" id="1.20.5.370">
    <property type="match status" value="1"/>
</dbReference>
<evidence type="ECO:0000256" key="4">
    <source>
        <dbReference type="ARBA" id="ARBA00022433"/>
    </source>
</evidence>
<sequence>MQTDLDELNHELKSADERAKHAMADATRLADELRQEQDHALSVEKVRKSLESQVKELQVRLDESEAAALKGGKKMIQKLESRVRELESELDSEQRRHAETQKSMRKVDRRVKELSFQQDEDRKNHERMQELVDKLQNKIKTYKRQVEEAEEIAAVNLAKFRKVQQELEDAEERADQAESAVQKLRAKNRSSVSAARASPLPGIMRASASSSQ</sequence>
<evidence type="ECO:0000256" key="6">
    <source>
        <dbReference type="ARBA" id="ARBA00023054"/>
    </source>
</evidence>
<keyword evidence="8" id="KW-0505">Motor protein</keyword>
<dbReference type="GO" id="GO:0032982">
    <property type="term" value="C:myosin filament"/>
    <property type="evidence" value="ECO:0007669"/>
    <property type="project" value="UniProtKB-KW"/>
</dbReference>
<dbReference type="Gene3D" id="6.10.250.2420">
    <property type="match status" value="1"/>
</dbReference>
<evidence type="ECO:0000256" key="3">
    <source>
        <dbReference type="ARBA" id="ARBA00018623"/>
    </source>
</evidence>
<evidence type="ECO:0000313" key="12">
    <source>
        <dbReference type="EMBL" id="KOF85170.1"/>
    </source>
</evidence>
<feature type="domain" description="Myosin tail" evidence="11">
    <location>
        <begin position="2"/>
        <end position="187"/>
    </location>
</feature>
<proteinExistence type="inferred from homology"/>
<evidence type="ECO:0000256" key="5">
    <source>
        <dbReference type="ARBA" id="ARBA00022490"/>
    </source>
</evidence>
<keyword evidence="9" id="KW-0514">Muscle protein</keyword>
<evidence type="ECO:0000259" key="11">
    <source>
        <dbReference type="Pfam" id="PF01576"/>
    </source>
</evidence>
<dbReference type="GO" id="GO:0030016">
    <property type="term" value="C:myofibril"/>
    <property type="evidence" value="ECO:0007669"/>
    <property type="project" value="UniProtKB-SubCell"/>
</dbReference>
<evidence type="ECO:0000256" key="1">
    <source>
        <dbReference type="ARBA" id="ARBA00004657"/>
    </source>
</evidence>
<dbReference type="PANTHER" id="PTHR46349">
    <property type="entry name" value="CINGULIN-LIKE PROTEIN 1-RELATED"/>
    <property type="match status" value="1"/>
</dbReference>
<feature type="region of interest" description="Disordered" evidence="10">
    <location>
        <begin position="84"/>
        <end position="109"/>
    </location>
</feature>
<keyword evidence="6" id="KW-0175">Coiled coil</keyword>
<evidence type="ECO:0000256" key="10">
    <source>
        <dbReference type="SAM" id="MobiDB-lite"/>
    </source>
</evidence>
<evidence type="ECO:0000256" key="7">
    <source>
        <dbReference type="ARBA" id="ARBA00023123"/>
    </source>
</evidence>
<keyword evidence="7" id="KW-0518">Myosin</keyword>
<dbReference type="InterPro" id="IPR002928">
    <property type="entry name" value="Myosin_tail"/>
</dbReference>
<gene>
    <name evidence="12" type="ORF">OCBIM_22020761mg</name>
</gene>
<dbReference type="GO" id="GO:0016459">
    <property type="term" value="C:myosin complex"/>
    <property type="evidence" value="ECO:0007669"/>
    <property type="project" value="UniProtKB-KW"/>
</dbReference>
<comment type="similarity">
    <text evidence="2">Belongs to the paramyosin family.</text>
</comment>
<evidence type="ECO:0000256" key="2">
    <source>
        <dbReference type="ARBA" id="ARBA00008447"/>
    </source>
</evidence>
<evidence type="ECO:0000256" key="9">
    <source>
        <dbReference type="ARBA" id="ARBA00023179"/>
    </source>
</evidence>
<dbReference type="Pfam" id="PF01576">
    <property type="entry name" value="Myosin_tail_1"/>
    <property type="match status" value="1"/>
</dbReference>